<keyword evidence="4" id="KW-1185">Reference proteome</keyword>
<dbReference type="Proteomes" id="UP000001542">
    <property type="component" value="Unassembled WGS sequence"/>
</dbReference>
<dbReference type="SMR" id="A2FCP3"/>
<keyword evidence="1" id="KW-0175">Coiled coil</keyword>
<dbReference type="VEuPathDB" id="TrichDB:TVAG_048190"/>
<protein>
    <submittedName>
        <fullName evidence="3">Uncharacterized protein</fullName>
    </submittedName>
</protein>
<accession>A2FCP3</accession>
<evidence type="ECO:0000313" key="4">
    <source>
        <dbReference type="Proteomes" id="UP000001542"/>
    </source>
</evidence>
<feature type="signal peptide" evidence="2">
    <location>
        <begin position="1"/>
        <end position="17"/>
    </location>
</feature>
<feature type="chain" id="PRO_5002643663" evidence="2">
    <location>
        <begin position="18"/>
        <end position="126"/>
    </location>
</feature>
<keyword evidence="2" id="KW-0732">Signal</keyword>
<feature type="coiled-coil region" evidence="1">
    <location>
        <begin position="20"/>
        <end position="50"/>
    </location>
</feature>
<dbReference type="EMBL" id="DS113720">
    <property type="protein sequence ID" value="EAX97318.1"/>
    <property type="molecule type" value="Genomic_DNA"/>
</dbReference>
<gene>
    <name evidence="3" type="ORF">TVAG_048190</name>
</gene>
<evidence type="ECO:0000313" key="3">
    <source>
        <dbReference type="EMBL" id="EAX97318.1"/>
    </source>
</evidence>
<name>A2FCP3_TRIV3</name>
<sequence>MFSFLLLSVSLSTNTTIEDIMNIRDEIILLRQEVASLRKLLEAIQNYTEEDQYMAEENEPNIKYPPFYNSQRALKAKQQKNSFFSAKGVSTGESYATLGSLNTNAKKEKLRNNERLLFEKNSKALD</sequence>
<dbReference type="RefSeq" id="XP_001310248.1">
    <property type="nucleotide sequence ID" value="XM_001310247.1"/>
</dbReference>
<dbReference type="KEGG" id="tva:4755099"/>
<dbReference type="InParanoid" id="A2FCP3"/>
<dbReference type="VEuPathDB" id="TrichDB:TVAGG3_0287400"/>
<reference evidence="3" key="2">
    <citation type="journal article" date="2007" name="Science">
        <title>Draft genome sequence of the sexually transmitted pathogen Trichomonas vaginalis.</title>
        <authorList>
            <person name="Carlton J.M."/>
            <person name="Hirt R.P."/>
            <person name="Silva J.C."/>
            <person name="Delcher A.L."/>
            <person name="Schatz M."/>
            <person name="Zhao Q."/>
            <person name="Wortman J.R."/>
            <person name="Bidwell S.L."/>
            <person name="Alsmark U.C.M."/>
            <person name="Besteiro S."/>
            <person name="Sicheritz-Ponten T."/>
            <person name="Noel C.J."/>
            <person name="Dacks J.B."/>
            <person name="Foster P.G."/>
            <person name="Simillion C."/>
            <person name="Van de Peer Y."/>
            <person name="Miranda-Saavedra D."/>
            <person name="Barton G.J."/>
            <person name="Westrop G.D."/>
            <person name="Mueller S."/>
            <person name="Dessi D."/>
            <person name="Fiori P.L."/>
            <person name="Ren Q."/>
            <person name="Paulsen I."/>
            <person name="Zhang H."/>
            <person name="Bastida-Corcuera F.D."/>
            <person name="Simoes-Barbosa A."/>
            <person name="Brown M.T."/>
            <person name="Hayes R.D."/>
            <person name="Mukherjee M."/>
            <person name="Okumura C.Y."/>
            <person name="Schneider R."/>
            <person name="Smith A.J."/>
            <person name="Vanacova S."/>
            <person name="Villalvazo M."/>
            <person name="Haas B.J."/>
            <person name="Pertea M."/>
            <person name="Feldblyum T.V."/>
            <person name="Utterback T.R."/>
            <person name="Shu C.L."/>
            <person name="Osoegawa K."/>
            <person name="de Jong P.J."/>
            <person name="Hrdy I."/>
            <person name="Horvathova L."/>
            <person name="Zubacova Z."/>
            <person name="Dolezal P."/>
            <person name="Malik S.B."/>
            <person name="Logsdon J.M. Jr."/>
            <person name="Henze K."/>
            <person name="Gupta A."/>
            <person name="Wang C.C."/>
            <person name="Dunne R.L."/>
            <person name="Upcroft J.A."/>
            <person name="Upcroft P."/>
            <person name="White O."/>
            <person name="Salzberg S.L."/>
            <person name="Tang P."/>
            <person name="Chiu C.-H."/>
            <person name="Lee Y.-S."/>
            <person name="Embley T.M."/>
            <person name="Coombs G.H."/>
            <person name="Mottram J.C."/>
            <person name="Tachezy J."/>
            <person name="Fraser-Liggett C.M."/>
            <person name="Johnson P.J."/>
        </authorList>
    </citation>
    <scope>NUCLEOTIDE SEQUENCE [LARGE SCALE GENOMIC DNA]</scope>
    <source>
        <strain evidence="3">G3</strain>
    </source>
</reference>
<evidence type="ECO:0000256" key="2">
    <source>
        <dbReference type="SAM" id="SignalP"/>
    </source>
</evidence>
<evidence type="ECO:0000256" key="1">
    <source>
        <dbReference type="SAM" id="Coils"/>
    </source>
</evidence>
<organism evidence="3 4">
    <name type="scientific">Trichomonas vaginalis (strain ATCC PRA-98 / G3)</name>
    <dbReference type="NCBI Taxonomy" id="412133"/>
    <lineage>
        <taxon>Eukaryota</taxon>
        <taxon>Metamonada</taxon>
        <taxon>Parabasalia</taxon>
        <taxon>Trichomonadida</taxon>
        <taxon>Trichomonadidae</taxon>
        <taxon>Trichomonas</taxon>
    </lineage>
</organism>
<proteinExistence type="predicted"/>
<dbReference type="AlphaFoldDB" id="A2FCP3"/>
<reference evidence="3" key="1">
    <citation type="submission" date="2006-10" db="EMBL/GenBank/DDBJ databases">
        <authorList>
            <person name="Amadeo P."/>
            <person name="Zhao Q."/>
            <person name="Wortman J."/>
            <person name="Fraser-Liggett C."/>
            <person name="Carlton J."/>
        </authorList>
    </citation>
    <scope>NUCLEOTIDE SEQUENCE</scope>
    <source>
        <strain evidence="3">G3</strain>
    </source>
</reference>